<dbReference type="InterPro" id="IPR005055">
    <property type="entry name" value="A10/PebIII"/>
</dbReference>
<feature type="chain" id="PRO_5007999718" evidence="1">
    <location>
        <begin position="23"/>
        <end position="122"/>
    </location>
</feature>
<dbReference type="PANTHER" id="PTHR11257:SF13">
    <property type="entry name" value="GEO07322P1"/>
    <property type="match status" value="1"/>
</dbReference>
<keyword evidence="1" id="KW-0732">Signal</keyword>
<sequence length="122" mass="13519">MKGFYVLCFALFAAVYCKETYSSENDDLDIEALVGNIDSLKAFIGCFLETSPCDAVSGDFKKDIPEAVAEACGKCTPAQKHLFKRFLEVVKDKLPQEYEAFKTKYDPQGKHFDALLSAVANS</sequence>
<accession>A0A172QDP3</accession>
<organism evidence="2">
    <name type="scientific">Athetis dissimilis</name>
    <name type="common">Moth</name>
    <name type="synonym">Proxenus dissimilis</name>
    <dbReference type="NCBI Taxonomy" id="1737331"/>
    <lineage>
        <taxon>Eukaryota</taxon>
        <taxon>Metazoa</taxon>
        <taxon>Ecdysozoa</taxon>
        <taxon>Arthropoda</taxon>
        <taxon>Hexapoda</taxon>
        <taxon>Insecta</taxon>
        <taxon>Pterygota</taxon>
        <taxon>Neoptera</taxon>
        <taxon>Endopterygota</taxon>
        <taxon>Lepidoptera</taxon>
        <taxon>Glossata</taxon>
        <taxon>Ditrysia</taxon>
        <taxon>Noctuoidea</taxon>
        <taxon>Noctuidae</taxon>
        <taxon>Noctuinae</taxon>
        <taxon>Athetis</taxon>
    </lineage>
</organism>
<feature type="signal peptide" evidence="1">
    <location>
        <begin position="1"/>
        <end position="22"/>
    </location>
</feature>
<dbReference type="SMR" id="A0A172QDP3"/>
<evidence type="ECO:0000313" key="2">
    <source>
        <dbReference type="EMBL" id="AND82449.1"/>
    </source>
</evidence>
<dbReference type="Pfam" id="PF03392">
    <property type="entry name" value="OS-D"/>
    <property type="match status" value="1"/>
</dbReference>
<protein>
    <submittedName>
        <fullName evidence="2">Chemosensory protein 7</fullName>
    </submittedName>
</protein>
<dbReference type="SUPFAM" id="SSF100910">
    <property type="entry name" value="Chemosensory protein Csp2"/>
    <property type="match status" value="1"/>
</dbReference>
<dbReference type="AlphaFoldDB" id="A0A172QDP3"/>
<dbReference type="EMBL" id="KT357401">
    <property type="protein sequence ID" value="AND82449.1"/>
    <property type="molecule type" value="mRNA"/>
</dbReference>
<proteinExistence type="evidence at transcript level"/>
<dbReference type="PANTHER" id="PTHR11257">
    <property type="entry name" value="CHEMOSENSORY PROTEIN-RELATED"/>
    <property type="match status" value="1"/>
</dbReference>
<evidence type="ECO:0000256" key="1">
    <source>
        <dbReference type="SAM" id="SignalP"/>
    </source>
</evidence>
<reference evidence="2" key="1">
    <citation type="submission" date="2015-08" db="EMBL/GenBank/DDBJ databases">
        <authorList>
            <person name="Babu N.S."/>
            <person name="Beckwith C.J."/>
            <person name="Beseler K.G."/>
            <person name="Brison A."/>
            <person name="Carone J.V."/>
            <person name="Caskin T.P."/>
            <person name="Diamond M."/>
            <person name="Durham M.E."/>
            <person name="Foxe J.M."/>
            <person name="Go M."/>
            <person name="Henderson B.A."/>
            <person name="Jones I.B."/>
            <person name="McGettigan J.A."/>
            <person name="Micheletti S.J."/>
            <person name="Nasrallah M.E."/>
            <person name="Ortiz D."/>
            <person name="Piller C.R."/>
            <person name="Privatt S.R."/>
            <person name="Schneider S.L."/>
            <person name="Sharp S."/>
            <person name="Smith T.C."/>
            <person name="Stanton J.D."/>
            <person name="Ullery H.E."/>
            <person name="Wilson R.J."/>
            <person name="Serrano M.G."/>
            <person name="Buck G."/>
            <person name="Lee V."/>
            <person name="Wang Y."/>
            <person name="Carvalho R."/>
            <person name="Voegtly L."/>
            <person name="Shi R."/>
            <person name="Duckworth R."/>
            <person name="Johnson A."/>
            <person name="Loviza R."/>
            <person name="Walstead R."/>
            <person name="Shah Z."/>
            <person name="Kiflezghi M."/>
            <person name="Wade K."/>
            <person name="Ball S.L."/>
            <person name="Bradley K.W."/>
            <person name="Asai D.J."/>
            <person name="Bowman C.A."/>
            <person name="Russell D.A."/>
            <person name="Pope W.H."/>
            <person name="Jacobs-Sera D."/>
            <person name="Hendrix R.W."/>
            <person name="Hatfull G.F."/>
        </authorList>
    </citation>
    <scope>NUCLEOTIDE SEQUENCE</scope>
    <source>
        <tissue evidence="2">Antennae</tissue>
    </source>
</reference>
<name>A0A172QDP3_ATHDI</name>
<gene>
    <name evidence="2" type="primary">CSP7</name>
</gene>
<dbReference type="InterPro" id="IPR036682">
    <property type="entry name" value="OS_D_A10/PebIII_sf"/>
</dbReference>
<dbReference type="Gene3D" id="1.10.2080.10">
    <property type="entry name" value="Insect odorant-binding protein A10/Ejaculatory bulb-specific protein 3"/>
    <property type="match status" value="1"/>
</dbReference>